<accession>A0ABV7SYB7</accession>
<reference evidence="3" key="1">
    <citation type="journal article" date="2019" name="Int. J. Syst. Evol. Microbiol.">
        <title>The Global Catalogue of Microorganisms (GCM) 10K type strain sequencing project: providing services to taxonomists for standard genome sequencing and annotation.</title>
        <authorList>
            <consortium name="The Broad Institute Genomics Platform"/>
            <consortium name="The Broad Institute Genome Sequencing Center for Infectious Disease"/>
            <person name="Wu L."/>
            <person name="Ma J."/>
        </authorList>
    </citation>
    <scope>NUCLEOTIDE SEQUENCE [LARGE SCALE GENOMIC DNA]</scope>
    <source>
        <strain evidence="3">KCTC 42739</strain>
    </source>
</reference>
<dbReference type="Pfam" id="PF05069">
    <property type="entry name" value="Phage_tail_S"/>
    <property type="match status" value="2"/>
</dbReference>
<dbReference type="NCBIfam" id="TIGR01635">
    <property type="entry name" value="tail_comp_S"/>
    <property type="match status" value="1"/>
</dbReference>
<dbReference type="EMBL" id="JBHRXP010000007">
    <property type="protein sequence ID" value="MFC3581085.1"/>
    <property type="molecule type" value="Genomic_DNA"/>
</dbReference>
<proteinExistence type="predicted"/>
<dbReference type="InterPro" id="IPR006522">
    <property type="entry name" value="Phage_virion_morphogenesis"/>
</dbReference>
<name>A0ABV7SYB7_9SPHN</name>
<comment type="caution">
    <text evidence="2">The sequence shown here is derived from an EMBL/GenBank/DDBJ whole genome shotgun (WGS) entry which is preliminary data.</text>
</comment>
<organism evidence="2 3">
    <name type="scientific">Sphingomonas hylomeconis</name>
    <dbReference type="NCBI Taxonomy" id="1395958"/>
    <lineage>
        <taxon>Bacteria</taxon>
        <taxon>Pseudomonadati</taxon>
        <taxon>Pseudomonadota</taxon>
        <taxon>Alphaproteobacteria</taxon>
        <taxon>Sphingomonadales</taxon>
        <taxon>Sphingomonadaceae</taxon>
        <taxon>Sphingomonas</taxon>
    </lineage>
</organism>
<protein>
    <submittedName>
        <fullName evidence="2">Phage virion morphogenesis protein</fullName>
    </submittedName>
</protein>
<dbReference type="Proteomes" id="UP001595713">
    <property type="component" value="Unassembled WGS sequence"/>
</dbReference>
<feature type="region of interest" description="Disordered" evidence="1">
    <location>
        <begin position="36"/>
        <end position="68"/>
    </location>
</feature>
<evidence type="ECO:0000256" key="1">
    <source>
        <dbReference type="SAM" id="MobiDB-lite"/>
    </source>
</evidence>
<keyword evidence="3" id="KW-1185">Reference proteome</keyword>
<gene>
    <name evidence="2" type="ORF">ACFONA_13015</name>
</gene>
<dbReference type="RefSeq" id="WP_261295867.1">
    <property type="nucleotide sequence ID" value="NZ_JANQBK010000021.1"/>
</dbReference>
<evidence type="ECO:0000313" key="3">
    <source>
        <dbReference type="Proteomes" id="UP001595713"/>
    </source>
</evidence>
<sequence>MNDDLAEIEAIAGALLRGLGSSERRTLLRRIARDIQKSQSARIGRQEDPEGQKFAARRPKKEERPGNHTVKFLYPRGDNARLVLMKSWVHEGPLLTGYDIEAGGIRSFFWDQVDRWLPVDPAEQNKGAGKFRRQGRIRNKAMFRKLRQARNLRVDATDREAWIGFSGRAAEIARVHQEGAQDRPAAKAKPVRYARRSLLGLTNAERSRILDMLFDKISDP</sequence>
<evidence type="ECO:0000313" key="2">
    <source>
        <dbReference type="EMBL" id="MFC3581085.1"/>
    </source>
</evidence>